<protein>
    <recommendedName>
        <fullName evidence="4">NfeD-like C-terminal domain-containing protein</fullName>
    </recommendedName>
</protein>
<keyword evidence="1" id="KW-1133">Transmembrane helix</keyword>
<dbReference type="Gene3D" id="2.40.50.140">
    <property type="entry name" value="Nucleic acid-binding proteins"/>
    <property type="match status" value="1"/>
</dbReference>
<dbReference type="EMBL" id="BAABCB010000030">
    <property type="protein sequence ID" value="GAA4246478.1"/>
    <property type="molecule type" value="Genomic_DNA"/>
</dbReference>
<comment type="caution">
    <text evidence="2">The sequence shown here is derived from an EMBL/GenBank/DDBJ whole genome shotgun (WGS) entry which is preliminary data.</text>
</comment>
<evidence type="ECO:0000313" key="3">
    <source>
        <dbReference type="Proteomes" id="UP001501682"/>
    </source>
</evidence>
<evidence type="ECO:0000313" key="2">
    <source>
        <dbReference type="EMBL" id="GAA4246478.1"/>
    </source>
</evidence>
<feature type="transmembrane region" description="Helical" evidence="1">
    <location>
        <begin position="89"/>
        <end position="110"/>
    </location>
</feature>
<organism evidence="2 3">
    <name type="scientific">Winogradskyella damuponensis</name>
    <dbReference type="NCBI Taxonomy" id="943939"/>
    <lineage>
        <taxon>Bacteria</taxon>
        <taxon>Pseudomonadati</taxon>
        <taxon>Bacteroidota</taxon>
        <taxon>Flavobacteriia</taxon>
        <taxon>Flavobacteriales</taxon>
        <taxon>Flavobacteriaceae</taxon>
        <taxon>Winogradskyella</taxon>
    </lineage>
</organism>
<evidence type="ECO:0008006" key="4">
    <source>
        <dbReference type="Google" id="ProtNLM"/>
    </source>
</evidence>
<keyword evidence="1" id="KW-0812">Transmembrane</keyword>
<proteinExistence type="predicted"/>
<feature type="transmembrane region" description="Helical" evidence="1">
    <location>
        <begin position="64"/>
        <end position="83"/>
    </location>
</feature>
<keyword evidence="3" id="KW-1185">Reference proteome</keyword>
<name>A0ABP8D3D0_9FLAO</name>
<sequence>MAEWFSNLEFLSKMYWLVAIIGSLIFSIVMIMAFTGGDADDIGDLDSDIDADGAGFQFISFKNLVGFFTIFGWSGIACIDAGLSTPLTIIVSVICGLLMMVIMASLFYFISKLSDSGTLNYKNALDAVGEVYLTIGAERSKMGKVTVSVQGTMRELDALTDALTELKSGTIIKVVDVTSNGILIVDQTRKPIEPSKHIKDPLLSNATQKKISK</sequence>
<keyword evidence="1" id="KW-0472">Membrane</keyword>
<dbReference type="InterPro" id="IPR012340">
    <property type="entry name" value="NA-bd_OB-fold"/>
</dbReference>
<dbReference type="Proteomes" id="UP001501682">
    <property type="component" value="Unassembled WGS sequence"/>
</dbReference>
<feature type="transmembrane region" description="Helical" evidence="1">
    <location>
        <begin position="14"/>
        <end position="34"/>
    </location>
</feature>
<accession>A0ABP8D3D0</accession>
<reference evidence="3" key="1">
    <citation type="journal article" date="2019" name="Int. J. Syst. Evol. Microbiol.">
        <title>The Global Catalogue of Microorganisms (GCM) 10K type strain sequencing project: providing services to taxonomists for standard genome sequencing and annotation.</title>
        <authorList>
            <consortium name="The Broad Institute Genomics Platform"/>
            <consortium name="The Broad Institute Genome Sequencing Center for Infectious Disease"/>
            <person name="Wu L."/>
            <person name="Ma J."/>
        </authorList>
    </citation>
    <scope>NUCLEOTIDE SEQUENCE [LARGE SCALE GENOMIC DNA]</scope>
    <source>
        <strain evidence="3">JCM 17633</strain>
    </source>
</reference>
<gene>
    <name evidence="2" type="ORF">GCM10022292_33100</name>
</gene>
<evidence type="ECO:0000256" key="1">
    <source>
        <dbReference type="SAM" id="Phobius"/>
    </source>
</evidence>
<dbReference type="RefSeq" id="WP_334465929.1">
    <property type="nucleotide sequence ID" value="NZ_BAABCB010000030.1"/>
</dbReference>